<feature type="transmembrane region" description="Helical" evidence="1">
    <location>
        <begin position="73"/>
        <end position="91"/>
    </location>
</feature>
<organism evidence="2 3">
    <name type="scientific">Roseofilum capinflatum BLCC-M114</name>
    <dbReference type="NCBI Taxonomy" id="3022440"/>
    <lineage>
        <taxon>Bacteria</taxon>
        <taxon>Bacillati</taxon>
        <taxon>Cyanobacteriota</taxon>
        <taxon>Cyanophyceae</taxon>
        <taxon>Desertifilales</taxon>
        <taxon>Desertifilaceae</taxon>
        <taxon>Roseofilum</taxon>
        <taxon>Roseofilum capinflatum</taxon>
    </lineage>
</organism>
<feature type="transmembrane region" description="Helical" evidence="1">
    <location>
        <begin position="46"/>
        <end position="67"/>
    </location>
</feature>
<evidence type="ECO:0000256" key="1">
    <source>
        <dbReference type="SAM" id="Phobius"/>
    </source>
</evidence>
<proteinExistence type="predicted"/>
<dbReference type="EMBL" id="JAQOSO010000013">
    <property type="protein sequence ID" value="MDJ1173204.1"/>
    <property type="molecule type" value="Genomic_DNA"/>
</dbReference>
<evidence type="ECO:0000313" key="2">
    <source>
        <dbReference type="EMBL" id="MDJ1173204.1"/>
    </source>
</evidence>
<keyword evidence="1" id="KW-0812">Transmembrane</keyword>
<protein>
    <recommendedName>
        <fullName evidence="4">SMODS and SLOG-associating 2TM effector domain-containing protein</fullName>
    </recommendedName>
</protein>
<evidence type="ECO:0000313" key="3">
    <source>
        <dbReference type="Proteomes" id="UP001235849"/>
    </source>
</evidence>
<sequence>MNSFRGFWNKDAERQLYIDQYEELKNTIDSRAIVLSKSRYEDRWGLIHKVLGLTATISSALCAIFTLSDNQNIVLGLSITSFTSAACLTFLNPSKREAKWRSIKSYCSILQLEINEERRVFYSFNSSEPEKIQKLKDITQKLIAFEEKLRDTLSSGN</sequence>
<dbReference type="RefSeq" id="WP_283765574.1">
    <property type="nucleotide sequence ID" value="NZ_JAQOSO010000013.1"/>
</dbReference>
<evidence type="ECO:0008006" key="4">
    <source>
        <dbReference type="Google" id="ProtNLM"/>
    </source>
</evidence>
<keyword evidence="1" id="KW-1133">Transmembrane helix</keyword>
<accession>A0ABT7B213</accession>
<keyword evidence="1" id="KW-0472">Membrane</keyword>
<dbReference type="Proteomes" id="UP001235849">
    <property type="component" value="Unassembled WGS sequence"/>
</dbReference>
<name>A0ABT7B213_9CYAN</name>
<comment type="caution">
    <text evidence="2">The sequence shown here is derived from an EMBL/GenBank/DDBJ whole genome shotgun (WGS) entry which is preliminary data.</text>
</comment>
<gene>
    <name evidence="2" type="ORF">PMG25_03770</name>
</gene>
<reference evidence="2 3" key="1">
    <citation type="submission" date="2023-01" db="EMBL/GenBank/DDBJ databases">
        <title>Novel diversity within Roseofilum (Cyanobacteria; Desertifilaceae) from marine benthic mats with descriptions of four novel species.</title>
        <authorList>
            <person name="Wang Y."/>
            <person name="Berthold D.E."/>
            <person name="Hu J."/>
            <person name="Lefler F.W."/>
            <person name="Laughinghouse H.D. IV."/>
        </authorList>
    </citation>
    <scope>NUCLEOTIDE SEQUENCE [LARGE SCALE GENOMIC DNA]</scope>
    <source>
        <strain evidence="2 3">BLCC-M114</strain>
    </source>
</reference>
<keyword evidence="3" id="KW-1185">Reference proteome</keyword>